<sequence length="320" mass="35134">MSGTISYGDTVNDALDRLRGVGFEFGPGFVNHAPMVAETLATVGCRDLVATWVERNKRLRAYLDPPEGGTPLSGDDPVEWRAALGDFRRVLDWVAMFEARLSHRPWPDVLLEWWPRLLPGMYGMLTHGFIRTAHAVRSLEATEEPGPLQLRELAQGLGYWAARHTPVPAASERSLRLLPPACEDIGLSLSALTVTTAGLYAERAPRPSVPLVHSVTAPAALRLFLPLLPADLHRPAYDTLRQAAAAMWDVFPNGGVDAPASAPGYEPPSTERILVDAVDFGDEHTIKLAEACKREYALLPDPRYRAAADTLLRRMKTDGF</sequence>
<evidence type="ECO:0000313" key="2">
    <source>
        <dbReference type="Proteomes" id="UP001165135"/>
    </source>
</evidence>
<dbReference type="EMBL" id="BSTJ01000001">
    <property type="protein sequence ID" value="GLY72229.1"/>
    <property type="molecule type" value="Genomic_DNA"/>
</dbReference>
<accession>A0A9W6RAC7</accession>
<protein>
    <recommendedName>
        <fullName evidence="3">DUF4243 domain-containing protein</fullName>
    </recommendedName>
</protein>
<proteinExistence type="predicted"/>
<dbReference type="RefSeq" id="WP_285617206.1">
    <property type="nucleotide sequence ID" value="NZ_BSTJ01000001.1"/>
</dbReference>
<dbReference type="AlphaFoldDB" id="A0A9W6RAC7"/>
<reference evidence="1" key="1">
    <citation type="submission" date="2023-03" db="EMBL/GenBank/DDBJ databases">
        <title>Actinoallomurus iriomotensis NBRC 103681.</title>
        <authorList>
            <person name="Ichikawa N."/>
            <person name="Sato H."/>
            <person name="Tonouchi N."/>
        </authorList>
    </citation>
    <scope>NUCLEOTIDE SEQUENCE</scope>
    <source>
        <strain evidence="1">NBRC 103681</strain>
    </source>
</reference>
<comment type="caution">
    <text evidence="1">The sequence shown here is derived from an EMBL/GenBank/DDBJ whole genome shotgun (WGS) entry which is preliminary data.</text>
</comment>
<organism evidence="1 2">
    <name type="scientific">Actinoallomurus iriomotensis</name>
    <dbReference type="NCBI Taxonomy" id="478107"/>
    <lineage>
        <taxon>Bacteria</taxon>
        <taxon>Bacillati</taxon>
        <taxon>Actinomycetota</taxon>
        <taxon>Actinomycetes</taxon>
        <taxon>Streptosporangiales</taxon>
        <taxon>Thermomonosporaceae</taxon>
        <taxon>Actinoallomurus</taxon>
    </lineage>
</organism>
<dbReference type="Proteomes" id="UP001165135">
    <property type="component" value="Unassembled WGS sequence"/>
</dbReference>
<evidence type="ECO:0008006" key="3">
    <source>
        <dbReference type="Google" id="ProtNLM"/>
    </source>
</evidence>
<evidence type="ECO:0000313" key="1">
    <source>
        <dbReference type="EMBL" id="GLY72229.1"/>
    </source>
</evidence>
<gene>
    <name evidence="1" type="ORF">Airi01_004960</name>
</gene>
<name>A0A9W6RAC7_9ACTN</name>